<comment type="subcellular location">
    <subcellularLocation>
        <location evidence="1">Membrane</location>
        <topology evidence="1">Multi-pass membrane protein</topology>
    </subcellularLocation>
</comment>
<dbReference type="Pfam" id="PF12698">
    <property type="entry name" value="ABC2_membrane_3"/>
    <property type="match status" value="1"/>
</dbReference>
<dbReference type="KEGG" id="bwa:HLV38_04445"/>
<sequence length="796" mass="81381">MHLKGLRFALAEVRNNMAGPAMKAVLAVIGVIPLLYGALYLYAFMDPYQTFDTLPVAVVIEDRGAVVDGRQRNVGAELRQRLEDSDQRMGWNFVDAQEAQDGLEQGRFFMVATVPADFTEKIASAQTDTPAKAALLVNYDQASNLLASQLGSAGWKAVRSQLSEAIAEEYWKTAFSSINDGASRLDEAADGAEELTDGATRARNGAARLGDGAFTLRAALGTLDDGLGDLADGAGQLKDGTSRLSAGTQALSAGTRRLADGVAQMSEGASELQRSGTARIAAGSGQLNAAVDDLPSDDQVRQLQQASAQLQQGLDSMGAGIGGAGDADATTLYGGVNRLAAGIDDLNGSIGRASDDAAAGTLRGAANAEAAAYEAAIAALQAGDTAAAQRYLGQARQLAAGVAGAHEKLAVSAQSLSAGAESLKSGLDRLSTGAGDVSDGYRQLAGTVGPLVSAAPRLKSAASQLSNGAAELDRKAGQLAAGAATLSSGADEASGKVEELASGAARLDAGAGELTDGTARAQDGARQVAHGADQLGDGAGELTDGLQRLTDGSAALRDGLADASSSMTVSGPDARAAMMAAPVKLSETRYTSVLNYGTGFAPYFISLGLWVGALMVSFVFRPLNTRLITSGANPALVTFSSYVPLAVMATLQALLLLLVLQFGLNLQIDHVGLFYGLGILTALVFAAIIQTISAALGVPGRVVAIVLLMLQLTSAAGTFPLELTPPFFQVISPFLPMTHSVSALRQAMCGNDLALAAAGAAILLAVGAASLTLTAVVASRRRFVTMKDLHPLIKLS</sequence>
<dbReference type="GO" id="GO:0140359">
    <property type="term" value="F:ABC-type transporter activity"/>
    <property type="evidence" value="ECO:0007669"/>
    <property type="project" value="InterPro"/>
</dbReference>
<evidence type="ECO:0000256" key="2">
    <source>
        <dbReference type="ARBA" id="ARBA00022692"/>
    </source>
</evidence>
<dbReference type="NCBIfam" id="TIGR03061">
    <property type="entry name" value="pip_yhgE_Nterm"/>
    <property type="match status" value="1"/>
</dbReference>
<feature type="domain" description="ABC-2 type transporter transmembrane" evidence="6">
    <location>
        <begin position="576"/>
        <end position="775"/>
    </location>
</feature>
<dbReference type="GO" id="GO:0016020">
    <property type="term" value="C:membrane"/>
    <property type="evidence" value="ECO:0007669"/>
    <property type="project" value="UniProtKB-SubCell"/>
</dbReference>
<evidence type="ECO:0000313" key="8">
    <source>
        <dbReference type="Proteomes" id="UP000503297"/>
    </source>
</evidence>
<accession>A0A6M8J4A0</accession>
<dbReference type="InterPro" id="IPR017500">
    <property type="entry name" value="Phage_infect_YhgE_N"/>
</dbReference>
<feature type="transmembrane region" description="Helical" evidence="5">
    <location>
        <begin position="702"/>
        <end position="721"/>
    </location>
</feature>
<keyword evidence="4 5" id="KW-0472">Membrane</keyword>
<keyword evidence="2 5" id="KW-0812">Transmembrane</keyword>
<dbReference type="EMBL" id="CP053716">
    <property type="protein sequence ID" value="QKF07453.1"/>
    <property type="molecule type" value="Genomic_DNA"/>
</dbReference>
<keyword evidence="3 5" id="KW-1133">Transmembrane helix</keyword>
<dbReference type="RefSeq" id="WP_173164581.1">
    <property type="nucleotide sequence ID" value="NZ_CP053716.1"/>
</dbReference>
<gene>
    <name evidence="7" type="ORF">HLV38_04445</name>
</gene>
<organism evidence="7 8">
    <name type="scientific">Berryella wangjianweii</name>
    <dbReference type="NCBI Taxonomy" id="2734634"/>
    <lineage>
        <taxon>Bacteria</taxon>
        <taxon>Bacillati</taxon>
        <taxon>Actinomycetota</taxon>
        <taxon>Coriobacteriia</taxon>
        <taxon>Eggerthellales</taxon>
        <taxon>Eggerthellaceae</taxon>
        <taxon>Berryella</taxon>
    </lineage>
</organism>
<evidence type="ECO:0000256" key="1">
    <source>
        <dbReference type="ARBA" id="ARBA00004141"/>
    </source>
</evidence>
<dbReference type="InterPro" id="IPR051328">
    <property type="entry name" value="T7SS_ABC-Transporter"/>
</dbReference>
<evidence type="ECO:0000256" key="5">
    <source>
        <dbReference type="SAM" id="Phobius"/>
    </source>
</evidence>
<feature type="transmembrane region" description="Helical" evidence="5">
    <location>
        <begin position="21"/>
        <end position="45"/>
    </location>
</feature>
<protein>
    <submittedName>
        <fullName evidence="7">YhgE/Pip domain-containing protein</fullName>
    </submittedName>
</protein>
<reference evidence="8" key="1">
    <citation type="submission" date="2020-05" db="EMBL/GenBank/DDBJ databases">
        <title>Novel species in genus Nocardioides.</title>
        <authorList>
            <person name="Zhang G."/>
        </authorList>
    </citation>
    <scope>NUCLEOTIDE SEQUENCE [LARGE SCALE GENOMIC DNA]</scope>
    <source>
        <strain evidence="8">zg-1050</strain>
    </source>
</reference>
<dbReference type="Proteomes" id="UP000503297">
    <property type="component" value="Chromosome"/>
</dbReference>
<proteinExistence type="predicted"/>
<dbReference type="PANTHER" id="PTHR43077">
    <property type="entry name" value="TRANSPORT PERMEASE YVFS-RELATED"/>
    <property type="match status" value="1"/>
</dbReference>
<dbReference type="PANTHER" id="PTHR43077:SF5">
    <property type="entry name" value="PHAGE INFECTION PROTEIN"/>
    <property type="match status" value="1"/>
</dbReference>
<feature type="transmembrane region" description="Helical" evidence="5">
    <location>
        <begin position="635"/>
        <end position="660"/>
    </location>
</feature>
<dbReference type="NCBIfam" id="TIGR03057">
    <property type="entry name" value="xxxLxxG_by_4"/>
    <property type="match status" value="5"/>
</dbReference>
<feature type="transmembrane region" description="Helical" evidence="5">
    <location>
        <begin position="600"/>
        <end position="623"/>
    </location>
</feature>
<evidence type="ECO:0000256" key="4">
    <source>
        <dbReference type="ARBA" id="ARBA00023136"/>
    </source>
</evidence>
<dbReference type="InterPro" id="IPR023908">
    <property type="entry name" value="xxxLxxG_rpt"/>
</dbReference>
<evidence type="ECO:0000313" key="7">
    <source>
        <dbReference type="EMBL" id="QKF07453.1"/>
    </source>
</evidence>
<dbReference type="InterPro" id="IPR013525">
    <property type="entry name" value="ABC2_TM"/>
</dbReference>
<feature type="transmembrane region" description="Helical" evidence="5">
    <location>
        <begin position="753"/>
        <end position="778"/>
    </location>
</feature>
<dbReference type="Gene3D" id="1.10.287.950">
    <property type="entry name" value="Methyl-accepting chemotaxis protein"/>
    <property type="match status" value="2"/>
</dbReference>
<dbReference type="InterPro" id="IPR017501">
    <property type="entry name" value="Phage_infect_YhgE_C"/>
</dbReference>
<evidence type="ECO:0000256" key="3">
    <source>
        <dbReference type="ARBA" id="ARBA00022989"/>
    </source>
</evidence>
<dbReference type="NCBIfam" id="TIGR03062">
    <property type="entry name" value="pip_yhgE_Cterm"/>
    <property type="match status" value="1"/>
</dbReference>
<name>A0A6M8J4A0_9ACTN</name>
<keyword evidence="8" id="KW-1185">Reference proteome</keyword>
<evidence type="ECO:0000259" key="6">
    <source>
        <dbReference type="Pfam" id="PF12698"/>
    </source>
</evidence>
<dbReference type="AlphaFoldDB" id="A0A6M8J4A0"/>
<feature type="transmembrane region" description="Helical" evidence="5">
    <location>
        <begin position="672"/>
        <end position="695"/>
    </location>
</feature>